<reference evidence="2" key="1">
    <citation type="journal article" date="2012" name="J. Bacteriol.">
        <title>Genome sequences of type strains of seven species of the marine bacterium Pseudoalteromonas.</title>
        <authorList>
            <person name="Xie B.B."/>
            <person name="Shu Y.L."/>
            <person name="Qin Q.L."/>
            <person name="Rong J.C."/>
            <person name="Zhang X.Y."/>
            <person name="Chen X.L."/>
            <person name="Shi M."/>
            <person name="He H.L."/>
            <person name="Zhou B.C."/>
            <person name="Zhang Y.Z."/>
        </authorList>
    </citation>
    <scope>NUCLEOTIDE SEQUENCE [LARGE SCALE GENOMIC DNA]</scope>
    <source>
        <strain evidence="2">NCIMB 2128</strain>
    </source>
</reference>
<keyword evidence="3" id="KW-1185">Reference proteome</keyword>
<proteinExistence type="predicted"/>
<dbReference type="PANTHER" id="PTHR12526">
    <property type="entry name" value="GLYCOSYLTRANSFERASE"/>
    <property type="match status" value="1"/>
</dbReference>
<dbReference type="CDD" id="cd03801">
    <property type="entry name" value="GT4_PimA-like"/>
    <property type="match status" value="1"/>
</dbReference>
<comment type="caution">
    <text evidence="2">The sequence shown here is derived from an EMBL/GenBank/DDBJ whole genome shotgun (WGS) entry which is preliminary data.</text>
</comment>
<dbReference type="InterPro" id="IPR028098">
    <property type="entry name" value="Glyco_trans_4-like_N"/>
</dbReference>
<reference evidence="2" key="2">
    <citation type="submission" date="2013-04" db="EMBL/GenBank/DDBJ databases">
        <title>Genome sequence of Pseudoalteromonas undina.</title>
        <authorList>
            <person name="Xie B.-B."/>
            <person name="Rong J.-C."/>
            <person name="Qin Q.-L."/>
            <person name="Shu Y.-L."/>
            <person name="Zhang Y.-Z."/>
        </authorList>
    </citation>
    <scope>NUCLEOTIDE SEQUENCE</scope>
    <source>
        <strain evidence="2">NCIMB 2128</strain>
    </source>
</reference>
<dbReference type="Gene3D" id="3.40.50.2000">
    <property type="entry name" value="Glycogen Phosphorylase B"/>
    <property type="match status" value="2"/>
</dbReference>
<evidence type="ECO:0000259" key="1">
    <source>
        <dbReference type="Pfam" id="PF13439"/>
    </source>
</evidence>
<accession>A0ABN0NJD5</accession>
<dbReference type="Proteomes" id="UP000016534">
    <property type="component" value="Unassembled WGS sequence"/>
</dbReference>
<dbReference type="Pfam" id="PF13439">
    <property type="entry name" value="Glyco_transf_4"/>
    <property type="match status" value="1"/>
</dbReference>
<organism evidence="2 3">
    <name type="scientific">Pseudoalteromonas undina</name>
    <dbReference type="NCBI Taxonomy" id="43660"/>
    <lineage>
        <taxon>Bacteria</taxon>
        <taxon>Pseudomonadati</taxon>
        <taxon>Pseudomonadota</taxon>
        <taxon>Gammaproteobacteria</taxon>
        <taxon>Alteromonadales</taxon>
        <taxon>Pseudoalteromonadaceae</taxon>
        <taxon>Pseudoalteromonas</taxon>
    </lineage>
</organism>
<keyword evidence="2" id="KW-0808">Transferase</keyword>
<evidence type="ECO:0000313" key="3">
    <source>
        <dbReference type="Proteomes" id="UP000016534"/>
    </source>
</evidence>
<dbReference type="EMBL" id="AHCF02000013">
    <property type="protein sequence ID" value="ERG61629.1"/>
    <property type="molecule type" value="Genomic_DNA"/>
</dbReference>
<gene>
    <name evidence="2" type="ORF">PUND_06852</name>
</gene>
<name>A0ABN0NJD5_9GAMM</name>
<feature type="domain" description="Glycosyltransferase subfamily 4-like N-terminal" evidence="1">
    <location>
        <begin position="19"/>
        <end position="178"/>
    </location>
</feature>
<protein>
    <submittedName>
        <fullName evidence="2">Group 1 glycosyl transferase</fullName>
    </submittedName>
</protein>
<dbReference type="GO" id="GO:0016740">
    <property type="term" value="F:transferase activity"/>
    <property type="evidence" value="ECO:0007669"/>
    <property type="project" value="UniProtKB-KW"/>
</dbReference>
<evidence type="ECO:0000313" key="2">
    <source>
        <dbReference type="EMBL" id="ERG61629.1"/>
    </source>
</evidence>
<dbReference type="Pfam" id="PF13692">
    <property type="entry name" value="Glyco_trans_1_4"/>
    <property type="match status" value="1"/>
</dbReference>
<sequence length="376" mass="42027">MKVTYISSSIIPSRTANSIHVMKVCQAFSELGHEVTLLAPDVKDNYEKDITDVYEFYGTSNIFNIAKLPWLTYLKGTSLFYGFFAALKSHRMNADLVFCRDFHGAFFASLMGKKVVYESHTPICDSNAKGLKPSMFRNMISKKNFKNLVVITHSLKAYYLANFPQLKGKIIVAADGADPIAPDTEPFDFENDENRMQVGYVGHLYPGRGVDIIIELASMCDWADFHIIGGQESDINHWKALSNDLSNVTFHGFVSPSEAERMRMGCEVLLAPYQSSVAVSGGGGNTVKWMSPLKVFEYMAAGKAILSSDIPVLHEVLQDKKNSLLCIADQPVDWAEKLITLRDDPVLKNTLGESALKDFVSSYSWYSRVENILRLI</sequence>
<dbReference type="SUPFAM" id="SSF53756">
    <property type="entry name" value="UDP-Glycosyltransferase/glycogen phosphorylase"/>
    <property type="match status" value="1"/>
</dbReference>